<name>A0A0E9P7I7_ANGAN</name>
<dbReference type="EMBL" id="GBXM01108769">
    <property type="protein sequence ID" value="JAG99807.1"/>
    <property type="molecule type" value="Transcribed_RNA"/>
</dbReference>
<evidence type="ECO:0000313" key="1">
    <source>
        <dbReference type="EMBL" id="JAG99807.1"/>
    </source>
</evidence>
<reference evidence="1" key="1">
    <citation type="submission" date="2014-11" db="EMBL/GenBank/DDBJ databases">
        <authorList>
            <person name="Amaro Gonzalez C."/>
        </authorList>
    </citation>
    <scope>NUCLEOTIDE SEQUENCE</scope>
</reference>
<sequence length="24" mass="2793">MHSIVCFNFFLCDQACIVNTFINL</sequence>
<protein>
    <submittedName>
        <fullName evidence="1">Uncharacterized protein</fullName>
    </submittedName>
</protein>
<proteinExistence type="predicted"/>
<dbReference type="AlphaFoldDB" id="A0A0E9P7I7"/>
<organism evidence="1">
    <name type="scientific">Anguilla anguilla</name>
    <name type="common">European freshwater eel</name>
    <name type="synonym">Muraena anguilla</name>
    <dbReference type="NCBI Taxonomy" id="7936"/>
    <lineage>
        <taxon>Eukaryota</taxon>
        <taxon>Metazoa</taxon>
        <taxon>Chordata</taxon>
        <taxon>Craniata</taxon>
        <taxon>Vertebrata</taxon>
        <taxon>Euteleostomi</taxon>
        <taxon>Actinopterygii</taxon>
        <taxon>Neopterygii</taxon>
        <taxon>Teleostei</taxon>
        <taxon>Anguilliformes</taxon>
        <taxon>Anguillidae</taxon>
        <taxon>Anguilla</taxon>
    </lineage>
</organism>
<accession>A0A0E9P7I7</accession>
<reference evidence="1" key="2">
    <citation type="journal article" date="2015" name="Fish Shellfish Immunol.">
        <title>Early steps in the European eel (Anguilla anguilla)-Vibrio vulnificus interaction in the gills: Role of the RtxA13 toxin.</title>
        <authorList>
            <person name="Callol A."/>
            <person name="Pajuelo D."/>
            <person name="Ebbesson L."/>
            <person name="Teles M."/>
            <person name="MacKenzie S."/>
            <person name="Amaro C."/>
        </authorList>
    </citation>
    <scope>NUCLEOTIDE SEQUENCE</scope>
</reference>